<keyword evidence="3" id="KW-0804">Transcription</keyword>
<dbReference type="PANTHER" id="PTHR47894:SF4">
    <property type="entry name" value="HTH-TYPE TRANSCRIPTIONAL REGULATOR GADX"/>
    <property type="match status" value="1"/>
</dbReference>
<dbReference type="InterPro" id="IPR018060">
    <property type="entry name" value="HTH_AraC"/>
</dbReference>
<keyword evidence="6" id="KW-1185">Reference proteome</keyword>
<proteinExistence type="predicted"/>
<organism evidence="5 6">
    <name type="scientific">Lysobacter arenosi</name>
    <dbReference type="NCBI Taxonomy" id="2795387"/>
    <lineage>
        <taxon>Bacteria</taxon>
        <taxon>Pseudomonadati</taxon>
        <taxon>Pseudomonadota</taxon>
        <taxon>Gammaproteobacteria</taxon>
        <taxon>Lysobacterales</taxon>
        <taxon>Lysobacteraceae</taxon>
        <taxon>Lysobacter</taxon>
    </lineage>
</organism>
<accession>A0ABX7R8L8</accession>
<dbReference type="Proteomes" id="UP000663400">
    <property type="component" value="Chromosome"/>
</dbReference>
<dbReference type="RefSeq" id="WP_207526991.1">
    <property type="nucleotide sequence ID" value="NZ_CP071517.1"/>
</dbReference>
<dbReference type="SMART" id="SM00342">
    <property type="entry name" value="HTH_ARAC"/>
    <property type="match status" value="1"/>
</dbReference>
<evidence type="ECO:0000256" key="3">
    <source>
        <dbReference type="ARBA" id="ARBA00023163"/>
    </source>
</evidence>
<dbReference type="Gene3D" id="1.10.10.60">
    <property type="entry name" value="Homeodomain-like"/>
    <property type="match status" value="1"/>
</dbReference>
<dbReference type="InterPro" id="IPR032687">
    <property type="entry name" value="AraC-type_N"/>
</dbReference>
<evidence type="ECO:0000313" key="5">
    <source>
        <dbReference type="EMBL" id="QSX74450.1"/>
    </source>
</evidence>
<keyword evidence="2" id="KW-0238">DNA-binding</keyword>
<evidence type="ECO:0000256" key="1">
    <source>
        <dbReference type="ARBA" id="ARBA00023015"/>
    </source>
</evidence>
<dbReference type="SUPFAM" id="SSF46689">
    <property type="entry name" value="Homeodomain-like"/>
    <property type="match status" value="1"/>
</dbReference>
<dbReference type="EMBL" id="CP071517">
    <property type="protein sequence ID" value="QSX74450.1"/>
    <property type="molecule type" value="Genomic_DNA"/>
</dbReference>
<reference evidence="5 6" key="1">
    <citation type="submission" date="2021-02" db="EMBL/GenBank/DDBJ databases">
        <title>Lysobacter arenosi sp. nov., isolated from soil of gangwondo yeongwol, south Korea.</title>
        <authorList>
            <person name="Kim K.R."/>
            <person name="Kim K.H."/>
            <person name="Jeon C.O."/>
        </authorList>
    </citation>
    <scope>NUCLEOTIDE SEQUENCE [LARGE SCALE GENOMIC DNA]</scope>
    <source>
        <strain evidence="5 6">R7</strain>
    </source>
</reference>
<dbReference type="Pfam" id="PF12625">
    <property type="entry name" value="Arabinose_bd"/>
    <property type="match status" value="1"/>
</dbReference>
<evidence type="ECO:0000313" key="6">
    <source>
        <dbReference type="Proteomes" id="UP000663400"/>
    </source>
</evidence>
<dbReference type="PROSITE" id="PS01124">
    <property type="entry name" value="HTH_ARAC_FAMILY_2"/>
    <property type="match status" value="1"/>
</dbReference>
<dbReference type="InterPro" id="IPR009057">
    <property type="entry name" value="Homeodomain-like_sf"/>
</dbReference>
<sequence length="339" mass="38420">MNHAGPLIRISSLARYRELVRELGGHPEAFLREFNIAPELLDVHHAMIPMQSMVQLFELTASQLDCADFGLRLSAQQDWNVIGPVSLIARNAPDVGAALDDFARFVGFYSAGTIIALDRTDPAAPRLTYRFELGREITRHRQTVERALGVMHNTMALLLDDRAFHAQAVLFRHGAALPLQRYRKHFKTNVLFGQEVDGLVLHPAQIIRPISQHNRMMREFLIDFVSSAMSRHPRTVRELVTAAIDRLLPTGRCTLHAVAEQLARRERTLQRQLANEGVTFEQVVDAVRRDWSESYLAELAMPIAQIAGLLGYGEQSSYNRACRRWFGQTPLERRRALLG</sequence>
<dbReference type="PANTHER" id="PTHR47894">
    <property type="entry name" value="HTH-TYPE TRANSCRIPTIONAL REGULATOR GADX"/>
    <property type="match status" value="1"/>
</dbReference>
<evidence type="ECO:0000259" key="4">
    <source>
        <dbReference type="PROSITE" id="PS01124"/>
    </source>
</evidence>
<name>A0ABX7R8L8_9GAMM</name>
<dbReference type="Pfam" id="PF12833">
    <property type="entry name" value="HTH_18"/>
    <property type="match status" value="1"/>
</dbReference>
<keyword evidence="1" id="KW-0805">Transcription regulation</keyword>
<evidence type="ECO:0000256" key="2">
    <source>
        <dbReference type="ARBA" id="ARBA00023125"/>
    </source>
</evidence>
<gene>
    <name evidence="5" type="ORF">HIV01_014860</name>
</gene>
<protein>
    <submittedName>
        <fullName evidence="5">AraC family transcriptional regulator ligand-binding domain-containing protein</fullName>
    </submittedName>
</protein>
<feature type="domain" description="HTH araC/xylS-type" evidence="4">
    <location>
        <begin position="238"/>
        <end position="336"/>
    </location>
</feature>